<dbReference type="AlphaFoldDB" id="A0AA38ITN5"/>
<keyword evidence="2" id="KW-1185">Reference proteome</keyword>
<name>A0AA38ITN5_9CUCU</name>
<comment type="caution">
    <text evidence="1">The sequence shown here is derived from an EMBL/GenBank/DDBJ whole genome shotgun (WGS) entry which is preliminary data.</text>
</comment>
<sequence>MIRFSQVRSDLISKRDKWTEVLNQLEEDQWGRGYEIVIMQLKLTLPEKLETKTDNEVLAALFPKGKDIKWKEIIDAETSPFELEELKEAVYGIKKGKAPGMDGLTAEI</sequence>
<dbReference type="EMBL" id="JALNTZ010000002">
    <property type="protein sequence ID" value="KAJ3663137.1"/>
    <property type="molecule type" value="Genomic_DNA"/>
</dbReference>
<evidence type="ECO:0000313" key="1">
    <source>
        <dbReference type="EMBL" id="KAJ3663137.1"/>
    </source>
</evidence>
<proteinExistence type="predicted"/>
<organism evidence="1 2">
    <name type="scientific">Zophobas morio</name>
    <dbReference type="NCBI Taxonomy" id="2755281"/>
    <lineage>
        <taxon>Eukaryota</taxon>
        <taxon>Metazoa</taxon>
        <taxon>Ecdysozoa</taxon>
        <taxon>Arthropoda</taxon>
        <taxon>Hexapoda</taxon>
        <taxon>Insecta</taxon>
        <taxon>Pterygota</taxon>
        <taxon>Neoptera</taxon>
        <taxon>Endopterygota</taxon>
        <taxon>Coleoptera</taxon>
        <taxon>Polyphaga</taxon>
        <taxon>Cucujiformia</taxon>
        <taxon>Tenebrionidae</taxon>
        <taxon>Zophobas</taxon>
    </lineage>
</organism>
<dbReference type="Proteomes" id="UP001168821">
    <property type="component" value="Unassembled WGS sequence"/>
</dbReference>
<gene>
    <name evidence="1" type="ORF">Zmor_007446</name>
</gene>
<reference evidence="1" key="1">
    <citation type="journal article" date="2023" name="G3 (Bethesda)">
        <title>Whole genome assemblies of Zophobas morio and Tenebrio molitor.</title>
        <authorList>
            <person name="Kaur S."/>
            <person name="Stinson S.A."/>
            <person name="diCenzo G.C."/>
        </authorList>
    </citation>
    <scope>NUCLEOTIDE SEQUENCE</scope>
    <source>
        <strain evidence="1">QUZm001</strain>
    </source>
</reference>
<evidence type="ECO:0000313" key="2">
    <source>
        <dbReference type="Proteomes" id="UP001168821"/>
    </source>
</evidence>
<accession>A0AA38ITN5</accession>
<protein>
    <submittedName>
        <fullName evidence="1">Uncharacterized protein</fullName>
    </submittedName>
</protein>